<dbReference type="Proteomes" id="UP001460270">
    <property type="component" value="Unassembled WGS sequence"/>
</dbReference>
<evidence type="ECO:0000313" key="1">
    <source>
        <dbReference type="EMBL" id="KAK7881433.1"/>
    </source>
</evidence>
<evidence type="ECO:0000313" key="2">
    <source>
        <dbReference type="Proteomes" id="UP001460270"/>
    </source>
</evidence>
<comment type="caution">
    <text evidence="1">The sequence shown here is derived from an EMBL/GenBank/DDBJ whole genome shotgun (WGS) entry which is preliminary data.</text>
</comment>
<dbReference type="AlphaFoldDB" id="A0AAW0MKZ5"/>
<keyword evidence="2" id="KW-1185">Reference proteome</keyword>
<organism evidence="1 2">
    <name type="scientific">Mugilogobius chulae</name>
    <name type="common">yellowstripe goby</name>
    <dbReference type="NCBI Taxonomy" id="88201"/>
    <lineage>
        <taxon>Eukaryota</taxon>
        <taxon>Metazoa</taxon>
        <taxon>Chordata</taxon>
        <taxon>Craniata</taxon>
        <taxon>Vertebrata</taxon>
        <taxon>Euteleostomi</taxon>
        <taxon>Actinopterygii</taxon>
        <taxon>Neopterygii</taxon>
        <taxon>Teleostei</taxon>
        <taxon>Neoteleostei</taxon>
        <taxon>Acanthomorphata</taxon>
        <taxon>Gobiaria</taxon>
        <taxon>Gobiiformes</taxon>
        <taxon>Gobioidei</taxon>
        <taxon>Gobiidae</taxon>
        <taxon>Gobionellinae</taxon>
        <taxon>Mugilogobius</taxon>
    </lineage>
</organism>
<reference evidence="2" key="1">
    <citation type="submission" date="2024-04" db="EMBL/GenBank/DDBJ databases">
        <title>Salinicola lusitanus LLJ914,a marine bacterium isolated from the Okinawa Trough.</title>
        <authorList>
            <person name="Li J."/>
        </authorList>
    </citation>
    <scope>NUCLEOTIDE SEQUENCE [LARGE SCALE GENOMIC DNA]</scope>
</reference>
<protein>
    <submittedName>
        <fullName evidence="1">Uncharacterized protein</fullName>
    </submittedName>
</protein>
<gene>
    <name evidence="1" type="ORF">WMY93_029842</name>
</gene>
<accession>A0AAW0MKZ5</accession>
<sequence>MDRWFNLSTCADLCAHELVKPHSLQPQILFQLKVRFSGSLPESLDENLVPPYTREASEETCLYLAQYISHNALRLISAAFHSLPFPQCARRTAVRAHGTNRLTCTDGIVTAPVRLTLACQDDLLALVILALQNLACQIKVLIFNFRARYFMALQAPILARHILAFHL</sequence>
<dbReference type="EMBL" id="JBBPFD010000022">
    <property type="protein sequence ID" value="KAK7881433.1"/>
    <property type="molecule type" value="Genomic_DNA"/>
</dbReference>
<proteinExistence type="predicted"/>
<name>A0AAW0MKZ5_9GOBI</name>